<dbReference type="InterPro" id="IPR008756">
    <property type="entry name" value="Peptidase_M56"/>
</dbReference>
<name>A0ABW4MWK7_9CAUL</name>
<dbReference type="CDD" id="cd07341">
    <property type="entry name" value="M56_BlaR1_MecR1_like"/>
    <property type="match status" value="1"/>
</dbReference>
<evidence type="ECO:0000313" key="4">
    <source>
        <dbReference type="Proteomes" id="UP001597237"/>
    </source>
</evidence>
<keyword evidence="1" id="KW-1133">Transmembrane helix</keyword>
<feature type="domain" description="Peptidase M56" evidence="2">
    <location>
        <begin position="112"/>
        <end position="236"/>
    </location>
</feature>
<feature type="transmembrane region" description="Helical" evidence="1">
    <location>
        <begin position="80"/>
        <end position="101"/>
    </location>
</feature>
<dbReference type="Proteomes" id="UP001597237">
    <property type="component" value="Unassembled WGS sequence"/>
</dbReference>
<protein>
    <submittedName>
        <fullName evidence="3">M56 family metallopeptidase</fullName>
    </submittedName>
</protein>
<evidence type="ECO:0000313" key="3">
    <source>
        <dbReference type="EMBL" id="MFD1782280.1"/>
    </source>
</evidence>
<gene>
    <name evidence="3" type="ORF">ACFSC0_02655</name>
</gene>
<keyword evidence="4" id="KW-1185">Reference proteome</keyword>
<feature type="domain" description="Peptidase M56" evidence="2">
    <location>
        <begin position="9"/>
        <end position="56"/>
    </location>
</feature>
<proteinExistence type="predicted"/>
<keyword evidence="1" id="KW-0472">Membrane</keyword>
<dbReference type="Pfam" id="PF05569">
    <property type="entry name" value="Peptidase_M56"/>
    <property type="match status" value="2"/>
</dbReference>
<comment type="caution">
    <text evidence="3">The sequence shown here is derived from an EMBL/GenBank/DDBJ whole genome shotgun (WGS) entry which is preliminary data.</text>
</comment>
<keyword evidence="1" id="KW-0812">Transmembrane</keyword>
<sequence>MTSELIEALVRANLAASAAVLIVLALRSPAARLFGAQTGYALWSLVPLAWAGSLLPARIADEGASLPAHGPALGSQVAEALAMLWLAGVGASLAVFALAQLRFWLRQRQGRAGPAVAGVFFPRLVLPSDFRSRYSVQEQALIRAHELAHLDRGDPRVNAFIAAFQLVNWFNPLIHYAAAKARLDQELACDEAVLAARPTARRAYAQALLKTQLAASGPPLGCHWLGRGRHPLETRIGRLAAPAPGEARRLAGALTAGALAIAAGVSAWSAQPVRPPPEPKVLVVPAPPVMHVLLAGPDALPPVVLPPRP</sequence>
<evidence type="ECO:0000256" key="1">
    <source>
        <dbReference type="SAM" id="Phobius"/>
    </source>
</evidence>
<dbReference type="EMBL" id="JBHUEY010000001">
    <property type="protein sequence ID" value="MFD1782280.1"/>
    <property type="molecule type" value="Genomic_DNA"/>
</dbReference>
<accession>A0ABW4MWK7</accession>
<dbReference type="PANTHER" id="PTHR34978:SF3">
    <property type="entry name" value="SLR0241 PROTEIN"/>
    <property type="match status" value="1"/>
</dbReference>
<feature type="transmembrane region" description="Helical" evidence="1">
    <location>
        <begin position="6"/>
        <end position="26"/>
    </location>
</feature>
<evidence type="ECO:0000259" key="2">
    <source>
        <dbReference type="Pfam" id="PF05569"/>
    </source>
</evidence>
<dbReference type="RefSeq" id="WP_377280660.1">
    <property type="nucleotide sequence ID" value="NZ_JBHRSI010000001.1"/>
</dbReference>
<organism evidence="3 4">
    <name type="scientific">Phenylobacterium terrae</name>
    <dbReference type="NCBI Taxonomy" id="2665495"/>
    <lineage>
        <taxon>Bacteria</taxon>
        <taxon>Pseudomonadati</taxon>
        <taxon>Pseudomonadota</taxon>
        <taxon>Alphaproteobacteria</taxon>
        <taxon>Caulobacterales</taxon>
        <taxon>Caulobacteraceae</taxon>
        <taxon>Phenylobacterium</taxon>
    </lineage>
</organism>
<dbReference type="InterPro" id="IPR052173">
    <property type="entry name" value="Beta-lactam_resp_regulator"/>
</dbReference>
<reference evidence="4" key="1">
    <citation type="journal article" date="2019" name="Int. J. Syst. Evol. Microbiol.">
        <title>The Global Catalogue of Microorganisms (GCM) 10K type strain sequencing project: providing services to taxonomists for standard genome sequencing and annotation.</title>
        <authorList>
            <consortium name="The Broad Institute Genomics Platform"/>
            <consortium name="The Broad Institute Genome Sequencing Center for Infectious Disease"/>
            <person name="Wu L."/>
            <person name="Ma J."/>
        </authorList>
    </citation>
    <scope>NUCLEOTIDE SEQUENCE [LARGE SCALE GENOMIC DNA]</scope>
    <source>
        <strain evidence="4">DFY28</strain>
    </source>
</reference>
<dbReference type="PANTHER" id="PTHR34978">
    <property type="entry name" value="POSSIBLE SENSOR-TRANSDUCER PROTEIN BLAR"/>
    <property type="match status" value="1"/>
</dbReference>